<gene>
    <name evidence="11" type="ORF">WICPIJ_009144</name>
</gene>
<evidence type="ECO:0000313" key="12">
    <source>
        <dbReference type="Proteomes" id="UP000774326"/>
    </source>
</evidence>
<feature type="domain" description="GAE" evidence="10">
    <location>
        <begin position="676"/>
        <end position="789"/>
    </location>
</feature>
<dbReference type="Pfam" id="PF02883">
    <property type="entry name" value="Alpha_adaptinC2"/>
    <property type="match status" value="1"/>
</dbReference>
<name>A0A9P8PS78_WICPI</name>
<keyword evidence="6 9" id="KW-0333">Golgi apparatus</keyword>
<dbReference type="SUPFAM" id="SSF48371">
    <property type="entry name" value="ARM repeat"/>
    <property type="match status" value="1"/>
</dbReference>
<dbReference type="SUPFAM" id="SSF49348">
    <property type="entry name" value="Clathrin adaptor appendage domain"/>
    <property type="match status" value="1"/>
</dbReference>
<dbReference type="SMART" id="SM00809">
    <property type="entry name" value="Alpha_adaptinC2"/>
    <property type="match status" value="1"/>
</dbReference>
<evidence type="ECO:0000256" key="6">
    <source>
        <dbReference type="ARBA" id="ARBA00023034"/>
    </source>
</evidence>
<keyword evidence="12" id="KW-1185">Reference proteome</keyword>
<evidence type="ECO:0000256" key="8">
    <source>
        <dbReference type="ARBA" id="ARBA00023329"/>
    </source>
</evidence>
<dbReference type="PANTHER" id="PTHR22780">
    <property type="entry name" value="ADAPTIN, ALPHA/GAMMA/EPSILON"/>
    <property type="match status" value="1"/>
</dbReference>
<evidence type="ECO:0000256" key="1">
    <source>
        <dbReference type="ARBA" id="ARBA00004156"/>
    </source>
</evidence>
<dbReference type="GO" id="GO:0030121">
    <property type="term" value="C:AP-1 adaptor complex"/>
    <property type="evidence" value="ECO:0007669"/>
    <property type="project" value="InterPro"/>
</dbReference>
<dbReference type="GO" id="GO:0005829">
    <property type="term" value="C:cytosol"/>
    <property type="evidence" value="ECO:0007669"/>
    <property type="project" value="GOC"/>
</dbReference>
<evidence type="ECO:0000259" key="10">
    <source>
        <dbReference type="PROSITE" id="PS50180"/>
    </source>
</evidence>
<organism evidence="11 12">
    <name type="scientific">Wickerhamomyces pijperi</name>
    <name type="common">Yeast</name>
    <name type="synonym">Pichia pijperi</name>
    <dbReference type="NCBI Taxonomy" id="599730"/>
    <lineage>
        <taxon>Eukaryota</taxon>
        <taxon>Fungi</taxon>
        <taxon>Dikarya</taxon>
        <taxon>Ascomycota</taxon>
        <taxon>Saccharomycotina</taxon>
        <taxon>Saccharomycetes</taxon>
        <taxon>Phaffomycetales</taxon>
        <taxon>Wickerhamomycetaceae</taxon>
        <taxon>Wickerhamomyces</taxon>
    </lineage>
</organism>
<dbReference type="EMBL" id="JAEUBG010005289">
    <property type="protein sequence ID" value="KAH3676334.1"/>
    <property type="molecule type" value="Genomic_DNA"/>
</dbReference>
<evidence type="ECO:0000313" key="11">
    <source>
        <dbReference type="EMBL" id="KAH3676334.1"/>
    </source>
</evidence>
<evidence type="ECO:0000256" key="5">
    <source>
        <dbReference type="ARBA" id="ARBA00022927"/>
    </source>
</evidence>
<dbReference type="Pfam" id="PF01602">
    <property type="entry name" value="Adaptin_N"/>
    <property type="match status" value="1"/>
</dbReference>
<reference evidence="11" key="2">
    <citation type="submission" date="2021-01" db="EMBL/GenBank/DDBJ databases">
        <authorList>
            <person name="Schikora-Tamarit M.A."/>
        </authorList>
    </citation>
    <scope>NUCLEOTIDE SEQUENCE</scope>
    <source>
        <strain evidence="11">CBS2887</strain>
    </source>
</reference>
<comment type="caution">
    <text evidence="11">The sequence shown here is derived from an EMBL/GenBank/DDBJ whole genome shotgun (WGS) entry which is preliminary data.</text>
</comment>
<proteinExistence type="inferred from homology"/>
<evidence type="ECO:0000256" key="2">
    <source>
        <dbReference type="ARBA" id="ARBA00004555"/>
    </source>
</evidence>
<dbReference type="GO" id="GO:0016482">
    <property type="term" value="P:cytosolic transport"/>
    <property type="evidence" value="ECO:0007669"/>
    <property type="project" value="UniProtKB-ARBA"/>
</dbReference>
<dbReference type="Gene3D" id="2.60.40.1230">
    <property type="match status" value="1"/>
</dbReference>
<evidence type="ECO:0000256" key="9">
    <source>
        <dbReference type="PIRNR" id="PIRNR037094"/>
    </source>
</evidence>
<keyword evidence="8 9" id="KW-0968">Cytoplasmic vesicle</keyword>
<dbReference type="Proteomes" id="UP000774326">
    <property type="component" value="Unassembled WGS sequence"/>
</dbReference>
<dbReference type="InterPro" id="IPR008153">
    <property type="entry name" value="GAE_dom"/>
</dbReference>
<dbReference type="GO" id="GO:0006886">
    <property type="term" value="P:intracellular protein transport"/>
    <property type="evidence" value="ECO:0007669"/>
    <property type="project" value="UniProtKB-UniRule"/>
</dbReference>
<dbReference type="PIRSF" id="PIRSF037094">
    <property type="entry name" value="AP1_complex_gamma"/>
    <property type="match status" value="1"/>
</dbReference>
<comment type="similarity">
    <text evidence="3 9">Belongs to the adaptor complexes large subunit family.</text>
</comment>
<dbReference type="InterPro" id="IPR017107">
    <property type="entry name" value="AP1_complex_gsu"/>
</dbReference>
<dbReference type="InterPro" id="IPR008152">
    <property type="entry name" value="Clathrin_a/b/g-adaptin_app_Ig"/>
</dbReference>
<keyword evidence="4 9" id="KW-0813">Transport</keyword>
<dbReference type="InterPro" id="IPR013041">
    <property type="entry name" value="Clathrin_app_Ig-like_sf"/>
</dbReference>
<keyword evidence="5 9" id="KW-0653">Protein transport</keyword>
<protein>
    <recommendedName>
        <fullName evidence="9">AP-1 complex subunit gamma</fullName>
    </recommendedName>
</protein>
<dbReference type="InterPro" id="IPR050840">
    <property type="entry name" value="Adaptor_Complx_Large_Subunit"/>
</dbReference>
<dbReference type="InterPro" id="IPR016024">
    <property type="entry name" value="ARM-type_fold"/>
</dbReference>
<reference evidence="11" key="1">
    <citation type="journal article" date="2021" name="Open Biol.">
        <title>Shared evolutionary footprints suggest mitochondrial oxidative damage underlies multiple complex I losses in fungi.</title>
        <authorList>
            <person name="Schikora-Tamarit M.A."/>
            <person name="Marcet-Houben M."/>
            <person name="Nosek J."/>
            <person name="Gabaldon T."/>
        </authorList>
    </citation>
    <scope>NUCLEOTIDE SEQUENCE</scope>
    <source>
        <strain evidence="11">CBS2887</strain>
    </source>
</reference>
<dbReference type="InterPro" id="IPR002553">
    <property type="entry name" value="Clathrin/coatomer_adapt-like_N"/>
</dbReference>
<evidence type="ECO:0000256" key="3">
    <source>
        <dbReference type="ARBA" id="ARBA00006613"/>
    </source>
</evidence>
<dbReference type="AlphaFoldDB" id="A0A9P8PS78"/>
<dbReference type="Gene3D" id="1.25.10.10">
    <property type="entry name" value="Leucine-rich Repeat Variant"/>
    <property type="match status" value="1"/>
</dbReference>
<dbReference type="OrthoDB" id="28053at2759"/>
<dbReference type="GO" id="GO:0016192">
    <property type="term" value="P:vesicle-mediated transport"/>
    <property type="evidence" value="ECO:0007669"/>
    <property type="project" value="InterPro"/>
</dbReference>
<keyword evidence="7 9" id="KW-0472">Membrane</keyword>
<sequence length="792" mass="87621">MSSLKSFIKAVRSSKTLADAKHIATQESANIRTSFKDVTITHSQRRVLISKLIYLYILGEKTHFGQIECINLLSSPKFADKRLGYLATMLLIDENQEVLTLLTNSIQMDLHHPNNFIQGLALSTLGNVMSVELANDLYNDVEGILRGNNSYLVKKAAIVTAKILEKNPDLGDVFIGHLDHLLNNTNHGVLLGALQMVRVLRYNGEHNQELVKYLPKIIEILKNLVFYTNVPEYDAVGINDPFLQNSAIKTLSLFFTDDSLDISQTVRDSMNDVLTAIISYTSYSKSVGASILYETVKFIFSIPNLDQSLKILGINTLGQLLSVKDNNNNRYIALNLLLKVVELEPLAVQRHQQLIILCLGDMDLSIKRRALELAFAILDTTNIRILVKEILRFLENSNEKDLQAYIIQNVTSILSKDELLPNQNWKYETLIKLVNIGGSAISNPAKILSLILNNPDRESTRYVLLKLFQSGYKDFSRSGLNMVNVYLLGEFGELLFNQKMDEHGVTITEDSIVSYLKDLLLLQENGLNSYLLTACLKLSTKSSSSKTQAALRSIIENLRSSIDLNVQVNSSVYLSLLNESSSVKSKILAKIPPPVVSTSDSITLIRPNANGNNAHSHRKISKTEDLLDLINDDSQAPVKQNNRDLLEDLFSSTPAVPVVSSAFSGSSSTANSNNNSSSAAVKAFSNDQVSVSFSVKSQKSGEVVIETQLQNNTSTEISQVQLLIAVPKTQKLTINTLNSTSIAANGGVNKQDLRIVGAHGSGIKLRVKFKYFVQGAGEQVETFDYKFEGVCL</sequence>
<evidence type="ECO:0000256" key="7">
    <source>
        <dbReference type="ARBA" id="ARBA00023136"/>
    </source>
</evidence>
<dbReference type="PROSITE" id="PS50180">
    <property type="entry name" value="GAE"/>
    <property type="match status" value="1"/>
</dbReference>
<dbReference type="InterPro" id="IPR011989">
    <property type="entry name" value="ARM-like"/>
</dbReference>
<comment type="subcellular location">
    <subcellularLocation>
        <location evidence="1">Cytoplasmic vesicle membrane</location>
    </subcellularLocation>
    <subcellularLocation>
        <location evidence="2">Golgi apparatus</location>
    </subcellularLocation>
</comment>
<evidence type="ECO:0000256" key="4">
    <source>
        <dbReference type="ARBA" id="ARBA00022448"/>
    </source>
</evidence>
<accession>A0A9P8PS78</accession>